<dbReference type="eggNOG" id="ENOG50311F8">
    <property type="taxonomic scope" value="Bacteria"/>
</dbReference>
<evidence type="ECO:0000313" key="1">
    <source>
        <dbReference type="EMBL" id="ADV50107.1"/>
    </source>
</evidence>
<protein>
    <submittedName>
        <fullName evidence="1">Uncharacterized protein</fullName>
    </submittedName>
</protein>
<sequence length="161" mass="18567">MKFLKKIDKVLAAFGNMRALERNHVDTFTENLIQNIPGNKIAESNEGQIWTSFQNLAGYYFLNTTVLSHIKIRTTKGTKLMFCDGQNNFMITSDSDEINSNFSNISKCWITKINYIINKEQLKNIKKNNINKIKLSYKKKTLTFFGNLHTDASTLKPHLIQ</sequence>
<dbReference type="OrthoDB" id="1201645at2"/>
<dbReference type="AlphaFoldDB" id="E6XCW6"/>
<reference evidence="1 2" key="1">
    <citation type="journal article" date="2010" name="Stand. Genomic Sci.">
        <title>Complete genome sequence of Cellulophaga algicola type strain (IC166).</title>
        <authorList>
            <person name="Abt B."/>
            <person name="Lu M."/>
            <person name="Misra M."/>
            <person name="Han C."/>
            <person name="Nolan M."/>
            <person name="Lucas S."/>
            <person name="Hammon N."/>
            <person name="Deshpande S."/>
            <person name="Cheng J.F."/>
            <person name="Tapia R."/>
            <person name="Goodwin L."/>
            <person name="Pitluck S."/>
            <person name="Liolios K."/>
            <person name="Pagani I."/>
            <person name="Ivanova N."/>
            <person name="Mavromatis K."/>
            <person name="Ovchinikova G."/>
            <person name="Pati A."/>
            <person name="Chen A."/>
            <person name="Palaniappan K."/>
            <person name="Land M."/>
            <person name="Hauser L."/>
            <person name="Chang Y.J."/>
            <person name="Jeffries C.D."/>
            <person name="Detter J.C."/>
            <person name="Brambilla E."/>
            <person name="Rohde M."/>
            <person name="Tindall B.J."/>
            <person name="Goker M."/>
            <person name="Woyke T."/>
            <person name="Bristow J."/>
            <person name="Eisen J.A."/>
            <person name="Markowitz V."/>
            <person name="Hugenholtz P."/>
            <person name="Kyrpides N.C."/>
            <person name="Klenk H.P."/>
            <person name="Lapidus A."/>
        </authorList>
    </citation>
    <scope>NUCLEOTIDE SEQUENCE [LARGE SCALE GENOMIC DNA]</scope>
    <source>
        <strain evidence="2">DSM 14237 / IC166 / ACAM 630</strain>
    </source>
</reference>
<dbReference type="KEGG" id="cao:Celal_2828"/>
<name>E6XCW6_CELAD</name>
<dbReference type="Proteomes" id="UP000008634">
    <property type="component" value="Chromosome"/>
</dbReference>
<dbReference type="EMBL" id="CP002453">
    <property type="protein sequence ID" value="ADV50107.1"/>
    <property type="molecule type" value="Genomic_DNA"/>
</dbReference>
<accession>E6XCW6</accession>
<dbReference type="RefSeq" id="WP_013551576.1">
    <property type="nucleotide sequence ID" value="NC_014934.1"/>
</dbReference>
<dbReference type="STRING" id="688270.Celal_2828"/>
<organism evidence="1 2">
    <name type="scientific">Cellulophaga algicola (strain DSM 14237 / IC166 / ACAM 630)</name>
    <dbReference type="NCBI Taxonomy" id="688270"/>
    <lineage>
        <taxon>Bacteria</taxon>
        <taxon>Pseudomonadati</taxon>
        <taxon>Bacteroidota</taxon>
        <taxon>Flavobacteriia</taxon>
        <taxon>Flavobacteriales</taxon>
        <taxon>Flavobacteriaceae</taxon>
        <taxon>Cellulophaga</taxon>
    </lineage>
</organism>
<keyword evidence="2" id="KW-1185">Reference proteome</keyword>
<gene>
    <name evidence="1" type="ordered locus">Celal_2828</name>
</gene>
<evidence type="ECO:0000313" key="2">
    <source>
        <dbReference type="Proteomes" id="UP000008634"/>
    </source>
</evidence>
<proteinExistence type="predicted"/>
<dbReference type="HOGENOM" id="CLU_1640745_0_0_10"/>